<dbReference type="AlphaFoldDB" id="A0A1N7LKH2"/>
<organism evidence="1 2">
    <name type="scientific">Rhodobacter aestuarii</name>
    <dbReference type="NCBI Taxonomy" id="453582"/>
    <lineage>
        <taxon>Bacteria</taxon>
        <taxon>Pseudomonadati</taxon>
        <taxon>Pseudomonadota</taxon>
        <taxon>Alphaproteobacteria</taxon>
        <taxon>Rhodobacterales</taxon>
        <taxon>Rhodobacter group</taxon>
        <taxon>Rhodobacter</taxon>
    </lineage>
</organism>
<name>A0A1N7LKH2_9RHOB</name>
<dbReference type="InterPro" id="IPR023157">
    <property type="entry name" value="AGR-C-984p-like_sf"/>
</dbReference>
<dbReference type="InterPro" id="IPR010626">
    <property type="entry name" value="DUF1217"/>
</dbReference>
<evidence type="ECO:0008006" key="3">
    <source>
        <dbReference type="Google" id="ProtNLM"/>
    </source>
</evidence>
<proteinExistence type="predicted"/>
<keyword evidence="2" id="KW-1185">Reference proteome</keyword>
<dbReference type="EMBL" id="FTOG01000004">
    <property type="protein sequence ID" value="SIS74251.1"/>
    <property type="molecule type" value="Genomic_DNA"/>
</dbReference>
<dbReference type="Proteomes" id="UP000186221">
    <property type="component" value="Unassembled WGS sequence"/>
</dbReference>
<evidence type="ECO:0000313" key="2">
    <source>
        <dbReference type="Proteomes" id="UP000186221"/>
    </source>
</evidence>
<dbReference type="STRING" id="453582.SAMN05421580_104129"/>
<dbReference type="Pfam" id="PF06748">
    <property type="entry name" value="DUF1217"/>
    <property type="match status" value="1"/>
</dbReference>
<gene>
    <name evidence="1" type="ORF">SAMN05421580_104129</name>
</gene>
<dbReference type="OrthoDB" id="7824597at2"/>
<accession>A0A1N7LKH2</accession>
<reference evidence="2" key="1">
    <citation type="submission" date="2017-01" db="EMBL/GenBank/DDBJ databases">
        <authorList>
            <person name="Varghese N."/>
            <person name="Submissions S."/>
        </authorList>
    </citation>
    <scope>NUCLEOTIDE SEQUENCE [LARGE SCALE GENOMIC DNA]</scope>
    <source>
        <strain evidence="2">DSM 19945</strain>
    </source>
</reference>
<dbReference type="SUPFAM" id="SSF158837">
    <property type="entry name" value="AGR C 984p-like"/>
    <property type="match status" value="1"/>
</dbReference>
<sequence length="271" mass="29906">MSYTPIIPASGYAGWKMLNRTMDVQKAAFVNSAEIQRDEEYFREKIGSITTAEDLVADRRLLKVALGAFGLSNDIDNKYFIRKVLEEGTLDSSSLANKMADKTYLKMSEAFGFGDYEVPRTSLSSFADEILTKYETRQFEVAVGDSDNSLRLAMAAQRELPELAAKTSSNDAKWYTVIGSTSLSEVMRTALGLPTSVGSLDVDQQLSMYKDKAEYVFGTSDFSTFNETETMDKLVRNYLVRSQISAGSTMSSQSVALQLLQGSGSSFSILL</sequence>
<protein>
    <recommendedName>
        <fullName evidence="3">Flagellar protein</fullName>
    </recommendedName>
</protein>
<dbReference type="Gene3D" id="1.10.3700.10">
    <property type="entry name" value="AGR C 984p-like"/>
    <property type="match status" value="1"/>
</dbReference>
<evidence type="ECO:0000313" key="1">
    <source>
        <dbReference type="EMBL" id="SIS74251.1"/>
    </source>
</evidence>
<dbReference type="RefSeq" id="WP_076484388.1">
    <property type="nucleotide sequence ID" value="NZ_FTOG01000004.1"/>
</dbReference>